<gene>
    <name evidence="4 7" type="primary">msrA</name>
    <name evidence="7" type="ORF">JKG68_28550</name>
</gene>
<dbReference type="PANTHER" id="PTHR43774">
    <property type="entry name" value="PEPTIDE METHIONINE SULFOXIDE REDUCTASE"/>
    <property type="match status" value="1"/>
</dbReference>
<comment type="caution">
    <text evidence="7">The sequence shown here is derived from an EMBL/GenBank/DDBJ whole genome shotgun (WGS) entry which is preliminary data.</text>
</comment>
<evidence type="ECO:0000256" key="3">
    <source>
        <dbReference type="ARBA" id="ARBA00048782"/>
    </source>
</evidence>
<evidence type="ECO:0000256" key="4">
    <source>
        <dbReference type="HAMAP-Rule" id="MF_01401"/>
    </source>
</evidence>
<dbReference type="Proteomes" id="UP000605848">
    <property type="component" value="Unassembled WGS sequence"/>
</dbReference>
<feature type="active site" evidence="4">
    <location>
        <position position="45"/>
    </location>
</feature>
<evidence type="ECO:0000259" key="6">
    <source>
        <dbReference type="Pfam" id="PF01625"/>
    </source>
</evidence>
<protein>
    <recommendedName>
        <fullName evidence="4">Peptide methionine sulfoxide reductase MsrA</fullName>
        <shortName evidence="4">Protein-methionine-S-oxide reductase</shortName>
        <ecNumber evidence="4">1.8.4.11</ecNumber>
    </recommendedName>
    <alternativeName>
        <fullName evidence="4">Peptide-methionine (S)-S-oxide reductase</fullName>
        <shortName evidence="4">Peptide Met(O) reductase</shortName>
    </alternativeName>
</protein>
<sequence length="213" mass="23427">MNLKAIIFGAGLALSLGVTPAWPGSATLQGSEAPRVAVAIFAGGCFWCMEPPFDKLDGVVSTTSGYTNGMRVNPTYEEVSAGKTGHTEALKIVYDPSKITYEKLLQVFWRNHDPLTANAQFCDRGSQYRAGIYYSSEEEKHLAESTKAAIAQSGQLKQPIVTEIVAATAFYPAEDYHQDYYIKNPIKYKYYSTTCGRARRLKELWGDEAGGQS</sequence>
<dbReference type="EMBL" id="JAEQMY010000120">
    <property type="protein sequence ID" value="MBL0407858.1"/>
    <property type="molecule type" value="Genomic_DNA"/>
</dbReference>
<keyword evidence="8" id="KW-1185">Reference proteome</keyword>
<keyword evidence="5" id="KW-0732">Signal</keyword>
<comment type="function">
    <text evidence="4">Has an important function as a repair enzyme for proteins that have been inactivated by oxidation. Catalyzes the reversible oxidation-reduction of methionine sulfoxide in proteins to methionine.</text>
</comment>
<comment type="catalytic activity">
    <reaction evidence="2 4">
        <text>L-methionyl-[protein] + [thioredoxin]-disulfide + H2O = L-methionyl-(S)-S-oxide-[protein] + [thioredoxin]-dithiol</text>
        <dbReference type="Rhea" id="RHEA:14217"/>
        <dbReference type="Rhea" id="RHEA-COMP:10698"/>
        <dbReference type="Rhea" id="RHEA-COMP:10700"/>
        <dbReference type="Rhea" id="RHEA-COMP:12313"/>
        <dbReference type="Rhea" id="RHEA-COMP:12315"/>
        <dbReference type="ChEBI" id="CHEBI:15377"/>
        <dbReference type="ChEBI" id="CHEBI:16044"/>
        <dbReference type="ChEBI" id="CHEBI:29950"/>
        <dbReference type="ChEBI" id="CHEBI:44120"/>
        <dbReference type="ChEBI" id="CHEBI:50058"/>
        <dbReference type="EC" id="1.8.4.11"/>
    </reaction>
</comment>
<dbReference type="GO" id="GO:0008113">
    <property type="term" value="F:peptide-methionine (S)-S-oxide reductase activity"/>
    <property type="evidence" value="ECO:0007669"/>
    <property type="project" value="UniProtKB-UniRule"/>
</dbReference>
<organism evidence="7 8">
    <name type="scientific">Microvirga aerilata</name>
    <dbReference type="NCBI Taxonomy" id="670292"/>
    <lineage>
        <taxon>Bacteria</taxon>
        <taxon>Pseudomonadati</taxon>
        <taxon>Pseudomonadota</taxon>
        <taxon>Alphaproteobacteria</taxon>
        <taxon>Hyphomicrobiales</taxon>
        <taxon>Methylobacteriaceae</taxon>
        <taxon>Microvirga</taxon>
    </lineage>
</organism>
<dbReference type="EC" id="1.8.4.11" evidence="4"/>
<keyword evidence="1 4" id="KW-0560">Oxidoreductase</keyword>
<dbReference type="SUPFAM" id="SSF55068">
    <property type="entry name" value="Peptide methionine sulfoxide reductase"/>
    <property type="match status" value="1"/>
</dbReference>
<proteinExistence type="inferred from homology"/>
<dbReference type="PANTHER" id="PTHR43774:SF1">
    <property type="entry name" value="PEPTIDE METHIONINE SULFOXIDE REDUCTASE MSRA 2"/>
    <property type="match status" value="1"/>
</dbReference>
<accession>A0A936ZNK3</accession>
<name>A0A936ZNK3_9HYPH</name>
<evidence type="ECO:0000313" key="7">
    <source>
        <dbReference type="EMBL" id="MBL0407858.1"/>
    </source>
</evidence>
<dbReference type="NCBIfam" id="TIGR00401">
    <property type="entry name" value="msrA"/>
    <property type="match status" value="1"/>
</dbReference>
<evidence type="ECO:0000256" key="2">
    <source>
        <dbReference type="ARBA" id="ARBA00047806"/>
    </source>
</evidence>
<dbReference type="AlphaFoldDB" id="A0A936ZNK3"/>
<dbReference type="HAMAP" id="MF_01401">
    <property type="entry name" value="MsrA"/>
    <property type="match status" value="1"/>
</dbReference>
<reference evidence="7" key="1">
    <citation type="submission" date="2021-01" db="EMBL/GenBank/DDBJ databases">
        <title>Microvirga sp.</title>
        <authorList>
            <person name="Kim M.K."/>
        </authorList>
    </citation>
    <scope>NUCLEOTIDE SEQUENCE</scope>
    <source>
        <strain evidence="7">5420S-16</strain>
    </source>
</reference>
<dbReference type="RefSeq" id="WP_202065404.1">
    <property type="nucleotide sequence ID" value="NZ_JAEQMY010000120.1"/>
</dbReference>
<comment type="similarity">
    <text evidence="4">Belongs to the MsrA Met sulfoxide reductase family.</text>
</comment>
<dbReference type="InterPro" id="IPR036509">
    <property type="entry name" value="Met_Sox_Rdtase_MsrA_sf"/>
</dbReference>
<feature type="chain" id="PRO_5036921359" description="Peptide methionine sulfoxide reductase MsrA" evidence="5">
    <location>
        <begin position="21"/>
        <end position="213"/>
    </location>
</feature>
<evidence type="ECO:0000256" key="5">
    <source>
        <dbReference type="SAM" id="SignalP"/>
    </source>
</evidence>
<comment type="catalytic activity">
    <reaction evidence="3 4">
        <text>[thioredoxin]-disulfide + L-methionine + H2O = L-methionine (S)-S-oxide + [thioredoxin]-dithiol</text>
        <dbReference type="Rhea" id="RHEA:19993"/>
        <dbReference type="Rhea" id="RHEA-COMP:10698"/>
        <dbReference type="Rhea" id="RHEA-COMP:10700"/>
        <dbReference type="ChEBI" id="CHEBI:15377"/>
        <dbReference type="ChEBI" id="CHEBI:29950"/>
        <dbReference type="ChEBI" id="CHEBI:50058"/>
        <dbReference type="ChEBI" id="CHEBI:57844"/>
        <dbReference type="ChEBI" id="CHEBI:58772"/>
        <dbReference type="EC" id="1.8.4.11"/>
    </reaction>
</comment>
<evidence type="ECO:0000313" key="8">
    <source>
        <dbReference type="Proteomes" id="UP000605848"/>
    </source>
</evidence>
<feature type="domain" description="Peptide methionine sulphoxide reductase MsrA" evidence="6">
    <location>
        <begin position="39"/>
        <end position="189"/>
    </location>
</feature>
<dbReference type="Pfam" id="PF01625">
    <property type="entry name" value="PMSR"/>
    <property type="match status" value="1"/>
</dbReference>
<dbReference type="InterPro" id="IPR002569">
    <property type="entry name" value="Met_Sox_Rdtase_MsrA_dom"/>
</dbReference>
<dbReference type="Gene3D" id="3.30.1060.10">
    <property type="entry name" value="Peptide methionine sulphoxide reductase MsrA"/>
    <property type="match status" value="1"/>
</dbReference>
<evidence type="ECO:0000256" key="1">
    <source>
        <dbReference type="ARBA" id="ARBA00023002"/>
    </source>
</evidence>
<feature type="signal peptide" evidence="5">
    <location>
        <begin position="1"/>
        <end position="20"/>
    </location>
</feature>